<evidence type="ECO:0000256" key="4">
    <source>
        <dbReference type="ARBA" id="ARBA00022837"/>
    </source>
</evidence>
<dbReference type="Proteomes" id="UP000193450">
    <property type="component" value="Chromosome"/>
</dbReference>
<dbReference type="InterPro" id="IPR024607">
    <property type="entry name" value="Sulfatase_CS"/>
</dbReference>
<comment type="similarity">
    <text evidence="1">Belongs to the sulfatase family.</text>
</comment>
<evidence type="ECO:0000256" key="2">
    <source>
        <dbReference type="ARBA" id="ARBA00022723"/>
    </source>
</evidence>
<keyword evidence="2" id="KW-0479">Metal-binding</keyword>
<feature type="domain" description="Sulfatase N-terminal" evidence="5">
    <location>
        <begin position="64"/>
        <end position="425"/>
    </location>
</feature>
<evidence type="ECO:0000313" key="7">
    <source>
        <dbReference type="Proteomes" id="UP000193450"/>
    </source>
</evidence>
<dbReference type="Gene3D" id="3.30.1120.10">
    <property type="match status" value="1"/>
</dbReference>
<proteinExistence type="inferred from homology"/>
<accession>A0A1X9NJZ8</accession>
<dbReference type="GO" id="GO:0004065">
    <property type="term" value="F:arylsulfatase activity"/>
    <property type="evidence" value="ECO:0007669"/>
    <property type="project" value="TreeGrafter"/>
</dbReference>
<dbReference type="EMBL" id="CP019343">
    <property type="protein sequence ID" value="ARN75187.1"/>
    <property type="molecule type" value="Genomic_DNA"/>
</dbReference>
<protein>
    <submittedName>
        <fullName evidence="6">Sulfatase</fullName>
    </submittedName>
</protein>
<dbReference type="Pfam" id="PF00884">
    <property type="entry name" value="Sulfatase"/>
    <property type="match status" value="1"/>
</dbReference>
<dbReference type="PROSITE" id="PS00523">
    <property type="entry name" value="SULFATASE_1"/>
    <property type="match status" value="1"/>
</dbReference>
<reference evidence="6 7" key="1">
    <citation type="submission" date="2016-11" db="EMBL/GenBank/DDBJ databases">
        <title>Trade-off between light-utilization and light-protection in marine flavobacteria.</title>
        <authorList>
            <person name="Kumagai Y."/>
        </authorList>
    </citation>
    <scope>NUCLEOTIDE SEQUENCE [LARGE SCALE GENOMIC DNA]</scope>
    <source>
        <strain evidence="6 7">NBRC 107125</strain>
    </source>
</reference>
<keyword evidence="3" id="KW-0378">Hydrolase</keyword>
<evidence type="ECO:0000256" key="1">
    <source>
        <dbReference type="ARBA" id="ARBA00008779"/>
    </source>
</evidence>
<evidence type="ECO:0000313" key="6">
    <source>
        <dbReference type="EMBL" id="ARN75187.1"/>
    </source>
</evidence>
<dbReference type="GO" id="GO:0046872">
    <property type="term" value="F:metal ion binding"/>
    <property type="evidence" value="ECO:0007669"/>
    <property type="project" value="UniProtKB-KW"/>
</dbReference>
<dbReference type="InterPro" id="IPR000917">
    <property type="entry name" value="Sulfatase_N"/>
</dbReference>
<dbReference type="PANTHER" id="PTHR42693:SF53">
    <property type="entry name" value="ENDO-4-O-SULFATASE"/>
    <property type="match status" value="1"/>
</dbReference>
<dbReference type="InterPro" id="IPR050738">
    <property type="entry name" value="Sulfatase"/>
</dbReference>
<dbReference type="AlphaFoldDB" id="A0A1X9NJZ8"/>
<evidence type="ECO:0000256" key="3">
    <source>
        <dbReference type="ARBA" id="ARBA00022801"/>
    </source>
</evidence>
<dbReference type="STRING" id="716816.BST96_14310"/>
<organism evidence="6 7">
    <name type="scientific">Oceanicoccus sagamiensis</name>
    <dbReference type="NCBI Taxonomy" id="716816"/>
    <lineage>
        <taxon>Bacteria</taxon>
        <taxon>Pseudomonadati</taxon>
        <taxon>Pseudomonadota</taxon>
        <taxon>Gammaproteobacteria</taxon>
        <taxon>Cellvibrionales</taxon>
        <taxon>Spongiibacteraceae</taxon>
        <taxon>Oceanicoccus</taxon>
    </lineage>
</organism>
<dbReference type="PANTHER" id="PTHR42693">
    <property type="entry name" value="ARYLSULFATASE FAMILY MEMBER"/>
    <property type="match status" value="1"/>
</dbReference>
<sequence>MKKLLSLLLIIAVTGWIGWQNRIELIVWAAPKLSNTLNPFAPNKPIEWPQGPATAEAPANERPPNVILILTDDMGFNDISLYNGGAADGSQMTPNIDAIAHQGVRFDNGYAANAICAPSRASMLTGRYSTRFGFEYTPIFKMGPRIFSWMQELEPKTLPLIIDTETAATLPPVEDLGMPAEEITIAEVLKQQNYYTAHIGKWHVGSLEGMRPEDQGFDDSLYMKGTLYLPEDHPDVVNAKIEGDAIDRMVWATARYGAQFNGGSPFEPKGYITDYYTDEAVKVIEANRNRPFFLYLAHWGPHNPIQATREDYDAFPHIENHTLRVYAGMMRALDRSVEKVTAALEANGLSDNTLIIFSSDNGGAGYIGLPDINKPYRGWKLTHFEGGTHVPFMAKWPKKIKAGSRFQDPVHHIDIFHTIVAAAGAKAPTDRKLDGVDLLPYIRGENTTAPHQTLFWRQGFQQTVLHNGWKLIRSEQPEKPNAEVKKFLFNLKEDPTERNNLQAQRADKVGELEFLLDQHNSEQAAPAWPSVLKAPQLIDKTTNEEYQQGDTYLYWPN</sequence>
<keyword evidence="4" id="KW-0106">Calcium</keyword>
<dbReference type="InterPro" id="IPR017850">
    <property type="entry name" value="Alkaline_phosphatase_core_sf"/>
</dbReference>
<keyword evidence="7" id="KW-1185">Reference proteome</keyword>
<dbReference type="Gene3D" id="3.40.720.10">
    <property type="entry name" value="Alkaline Phosphatase, subunit A"/>
    <property type="match status" value="1"/>
</dbReference>
<dbReference type="OrthoDB" id="974590at2"/>
<name>A0A1X9NJZ8_9GAMM</name>
<evidence type="ECO:0000259" key="5">
    <source>
        <dbReference type="Pfam" id="PF00884"/>
    </source>
</evidence>
<dbReference type="SUPFAM" id="SSF53649">
    <property type="entry name" value="Alkaline phosphatase-like"/>
    <property type="match status" value="1"/>
</dbReference>
<dbReference type="RefSeq" id="WP_085759359.1">
    <property type="nucleotide sequence ID" value="NZ_CP019343.1"/>
</dbReference>
<gene>
    <name evidence="6" type="ORF">BST96_14310</name>
</gene>
<dbReference type="KEGG" id="osg:BST96_14310"/>